<evidence type="ECO:0000313" key="1">
    <source>
        <dbReference type="EMBL" id="ORX55063.1"/>
    </source>
</evidence>
<organism evidence="1 2">
    <name type="scientific">Hesseltinella vesiculosa</name>
    <dbReference type="NCBI Taxonomy" id="101127"/>
    <lineage>
        <taxon>Eukaryota</taxon>
        <taxon>Fungi</taxon>
        <taxon>Fungi incertae sedis</taxon>
        <taxon>Mucoromycota</taxon>
        <taxon>Mucoromycotina</taxon>
        <taxon>Mucoromycetes</taxon>
        <taxon>Mucorales</taxon>
        <taxon>Cunninghamellaceae</taxon>
        <taxon>Hesseltinella</taxon>
    </lineage>
</organism>
<comment type="caution">
    <text evidence="1">The sequence shown here is derived from an EMBL/GenBank/DDBJ whole genome shotgun (WGS) entry which is preliminary data.</text>
</comment>
<dbReference type="AlphaFoldDB" id="A0A1X2GKF8"/>
<feature type="non-terminal residue" evidence="1">
    <location>
        <position position="51"/>
    </location>
</feature>
<keyword evidence="2" id="KW-1185">Reference proteome</keyword>
<dbReference type="Proteomes" id="UP000242146">
    <property type="component" value="Unassembled WGS sequence"/>
</dbReference>
<proteinExistence type="predicted"/>
<evidence type="ECO:0000313" key="2">
    <source>
        <dbReference type="Proteomes" id="UP000242146"/>
    </source>
</evidence>
<dbReference type="EMBL" id="MCGT01000012">
    <property type="protein sequence ID" value="ORX55063.1"/>
    <property type="molecule type" value="Genomic_DNA"/>
</dbReference>
<gene>
    <name evidence="1" type="ORF">DM01DRAFT_1335361</name>
</gene>
<protein>
    <submittedName>
        <fullName evidence="1">Uncharacterized protein</fullName>
    </submittedName>
</protein>
<sequence length="51" mass="5758">MPLVSAYAFCVPTRSIMLSYNLAAKVCMNCLQNRVPRGGFQFYQCVVLPKK</sequence>
<accession>A0A1X2GKF8</accession>
<name>A0A1X2GKF8_9FUNG</name>
<reference evidence="1 2" key="1">
    <citation type="submission" date="2016-07" db="EMBL/GenBank/DDBJ databases">
        <title>Pervasive Adenine N6-methylation of Active Genes in Fungi.</title>
        <authorList>
            <consortium name="DOE Joint Genome Institute"/>
            <person name="Mondo S.J."/>
            <person name="Dannebaum R.O."/>
            <person name="Kuo R.C."/>
            <person name="Labutti K."/>
            <person name="Haridas S."/>
            <person name="Kuo A."/>
            <person name="Salamov A."/>
            <person name="Ahrendt S.R."/>
            <person name="Lipzen A."/>
            <person name="Sullivan W."/>
            <person name="Andreopoulos W.B."/>
            <person name="Clum A."/>
            <person name="Lindquist E."/>
            <person name="Daum C."/>
            <person name="Ramamoorthy G.K."/>
            <person name="Gryganskyi A."/>
            <person name="Culley D."/>
            <person name="Magnuson J.K."/>
            <person name="James T.Y."/>
            <person name="O'Malley M.A."/>
            <person name="Stajich J.E."/>
            <person name="Spatafora J.W."/>
            <person name="Visel A."/>
            <person name="Grigoriev I.V."/>
        </authorList>
    </citation>
    <scope>NUCLEOTIDE SEQUENCE [LARGE SCALE GENOMIC DNA]</scope>
    <source>
        <strain evidence="1 2">NRRL 3301</strain>
    </source>
</reference>